<keyword evidence="1 4" id="KW-0489">Methyltransferase</keyword>
<dbReference type="PANTHER" id="PTHR12029:SF11">
    <property type="entry name" value="METHYLTRANSFERASE TARBP1-RELATED"/>
    <property type="match status" value="1"/>
</dbReference>
<gene>
    <name evidence="4" type="ORF">CMU_036460</name>
</gene>
<evidence type="ECO:0000313" key="5">
    <source>
        <dbReference type="Proteomes" id="UP000001460"/>
    </source>
</evidence>
<keyword evidence="5" id="KW-1185">Reference proteome</keyword>
<dbReference type="InterPro" id="IPR045330">
    <property type="entry name" value="TRM3/TARBP1"/>
</dbReference>
<dbReference type="EC" id="2.1.1.34" evidence="4"/>
<dbReference type="VEuPathDB" id="CryptoDB:CMU_036460"/>
<dbReference type="RefSeq" id="XP_002141821.1">
    <property type="nucleotide sequence ID" value="XM_002141785.1"/>
</dbReference>
<dbReference type="STRING" id="441375.B6AGY1"/>
<dbReference type="InterPro" id="IPR029026">
    <property type="entry name" value="tRNA_m1G_MTases_N"/>
</dbReference>
<organism evidence="4 5">
    <name type="scientific">Cryptosporidium muris (strain RN66)</name>
    <dbReference type="NCBI Taxonomy" id="441375"/>
    <lineage>
        <taxon>Eukaryota</taxon>
        <taxon>Sar</taxon>
        <taxon>Alveolata</taxon>
        <taxon>Apicomplexa</taxon>
        <taxon>Conoidasida</taxon>
        <taxon>Coccidia</taxon>
        <taxon>Eucoccidiorida</taxon>
        <taxon>Eimeriorina</taxon>
        <taxon>Cryptosporidiidae</taxon>
        <taxon>Cryptosporidium</taxon>
    </lineage>
</organism>
<dbReference type="InterPro" id="IPR001537">
    <property type="entry name" value="SpoU_MeTrfase"/>
</dbReference>
<dbReference type="PANTHER" id="PTHR12029">
    <property type="entry name" value="RNA METHYLTRANSFERASE"/>
    <property type="match status" value="1"/>
</dbReference>
<dbReference type="EMBL" id="DS989733">
    <property type="protein sequence ID" value="EEA07472.1"/>
    <property type="molecule type" value="Genomic_DNA"/>
</dbReference>
<evidence type="ECO:0000313" key="4">
    <source>
        <dbReference type="EMBL" id="EEA07472.1"/>
    </source>
</evidence>
<dbReference type="InterPro" id="IPR044748">
    <property type="entry name" value="Trm3/TARBP1_C"/>
</dbReference>
<dbReference type="Proteomes" id="UP000001460">
    <property type="component" value="Unassembled WGS sequence"/>
</dbReference>
<dbReference type="Pfam" id="PF00588">
    <property type="entry name" value="SpoU_methylase"/>
    <property type="match status" value="1"/>
</dbReference>
<dbReference type="OrthoDB" id="241340at2759"/>
<dbReference type="GeneID" id="6997005"/>
<dbReference type="GO" id="GO:0003723">
    <property type="term" value="F:RNA binding"/>
    <property type="evidence" value="ECO:0007669"/>
    <property type="project" value="InterPro"/>
</dbReference>
<evidence type="ECO:0000256" key="2">
    <source>
        <dbReference type="ARBA" id="ARBA00022679"/>
    </source>
</evidence>
<keyword evidence="2 4" id="KW-0808">Transferase</keyword>
<sequence length="1629" mass="190044">MESQLKILATGFENYCFNSSESFKVLDITFKALIPHWISDYGKEAVIKIIMELIDNCEYHKCPLEFSVYLKALSGIFIVENSCCIPFKKLIDFCLIVDSPIQFEALNLVSNLLNIRPYYLLDILDIWTESLMEVYNQSDLEKSKSLTYVLAFVTSQYNKDVPQDELIIPKIFKGIIDGLSNIYRKVLYPQSNKVFDMGFVCYIQKLLLPLLMESNQTFQDAFYDIVSSFLESSFETNIEMEGSFALLTLSNMLSFLLMKGFPKNKENFMKYLQNGITNPKTNIRKASRFVLSTLETYECNKNATNALNSFICLLTTLENYNVHILKSNWEHFLYLIELVDNTRFWWISCIIKNGFNHQNSSVRRFVMFQTMNIITQSNLKVSFWLSKDTFFNIYLDYIIASLGGKVSKSIEDLFVDFIIIVLSINKEWIIDYWKFISEKVTLFTPLRIFLQPFTISFDKYISSNFSNISEDHIISFIRSFDEELCNNSIETIDLFEKASNKKYYLTFTSGCWKYILDIASIINRFTPLILRLDLYRQWAIVTVYYLKSHSKEINQSNIIDFIGIFPEYAFRDKFILTNLKCLLIYMGFCNINFLSNFQEETESSLLWPELICKGIGLGRVKKILGNKTANNDSSLSNIELISVYYNFEYLTKSENISEWLLTKLSEISYTTKSIEVDINYIWFKIHFLSIIKVDYMGESMKNLWIWCLNYICDTFKETTWQENIRSLITYLFALKCLVHLAIEMTVPKDFILRVFEILIMEISSIRCYANLQRQWDNIKESSSTEGLKMNPKLYGTDKFGIVRNMVSTKGYPDAFSCLYSDFQLVRTIYPLPVQYRDLSEYFLELNYQLLNILWSQYSSMIMDSSVLSSNIQITFLNSLINKTHNSTVYQYYLWHLFDTMVLPLIKYISNTQGKVGVIQYAFTIFDSVQLCLKEFTDFGQFFNGAVPILIKIISSLILMDLDSEFTCNTLKILIEYTHLDSKNLGMMRSFIFPLFRLLNELFNRLENPQNKKWYRYCVEVISNLLLYKEYELTDGNNTVVTMIQKIQDTCFCYSNQYSNCEIYERCHGYIRFVTITFLYHFFNSVKESGLICKIDFVCNSLNNLMQELDIIVSNYEGKFIDDMPNSTKLPPLPNSVQYRILLRGWQTLCCLSDILKVSQIHWISSVVSFYMRHLKIPYSPEIRQYIELFGCKLLCIYPKLCLEPLLSNLASECNNVQVCHSHLVISSFYIINYTYNKSIIQDNIHEKMHIEKLSKQLFATLLSYSICNSALLRTIALYTLEKVASQIDNNDNICSAREQIQLEQTSNNSFVYNILNETLGSAILSHLNNSKDLKRMLKSVTQVWDHWKPLTQCSLDYILPSKNFLKFSDLRIAQDEFCQNSNLTEYSAWLVDGDLRPSWSLYYSIRRIVATQMTSLWCITTNPDRLSTSQDNQLPAEYKEYIGNLKDYQLKFDPNYENSPEILMKRENYKKNKRSDLIVIGTLIDKIPNLAGLTRTCEVFKVGKLLLKTRKVLNDPIFRQISVTAEKWLPIDELRESNICKYIHSMRLQGYIIIAVEQTASSILLPDFIFPKKSILILGKEKEGIPCDIISMVDKCLEIPQYGLIRSLNVHVSASICIYAYSNQHNTAK</sequence>
<dbReference type="eggNOG" id="KOG0839">
    <property type="taxonomic scope" value="Eukaryota"/>
</dbReference>
<dbReference type="SUPFAM" id="SSF75217">
    <property type="entry name" value="alpha/beta knot"/>
    <property type="match status" value="1"/>
</dbReference>
<name>B6AGY1_CRYMR</name>
<proteinExistence type="predicted"/>
<feature type="domain" description="tRNA/rRNA methyltransferase SpoU type" evidence="3">
    <location>
        <begin position="1477"/>
        <end position="1619"/>
    </location>
</feature>
<accession>B6AGY1</accession>
<reference evidence="4" key="1">
    <citation type="submission" date="2008-06" db="EMBL/GenBank/DDBJ databases">
        <authorList>
            <person name="Lorenzi H."/>
            <person name="Inman J."/>
            <person name="Miller J."/>
            <person name="Schobel S."/>
            <person name="Amedeo P."/>
            <person name="Caler E.V."/>
            <person name="da Silva J."/>
        </authorList>
    </citation>
    <scope>NUCLEOTIDE SEQUENCE [LARGE SCALE GENOMIC DNA]</scope>
    <source>
        <strain evidence="4">RN66</strain>
    </source>
</reference>
<evidence type="ECO:0000259" key="3">
    <source>
        <dbReference type="Pfam" id="PF00588"/>
    </source>
</evidence>
<dbReference type="GO" id="GO:0030488">
    <property type="term" value="P:tRNA methylation"/>
    <property type="evidence" value="ECO:0007669"/>
    <property type="project" value="InterPro"/>
</dbReference>
<protein>
    <submittedName>
        <fullName evidence="4">RNA methyltransferase, TrmH family protein</fullName>
        <ecNumber evidence="4">2.1.1.34</ecNumber>
    </submittedName>
</protein>
<dbReference type="InterPro" id="IPR029028">
    <property type="entry name" value="Alpha/beta_knot_MTases"/>
</dbReference>
<dbReference type="CDD" id="cd18091">
    <property type="entry name" value="SpoU-like_TRM3-like"/>
    <property type="match status" value="1"/>
</dbReference>
<dbReference type="Gene3D" id="3.40.1280.10">
    <property type="match status" value="1"/>
</dbReference>
<evidence type="ECO:0000256" key="1">
    <source>
        <dbReference type="ARBA" id="ARBA00022603"/>
    </source>
</evidence>
<dbReference type="GO" id="GO:0141100">
    <property type="term" value="F:tRNA (guanine(18)-2'-O)-methyltransferase activity"/>
    <property type="evidence" value="ECO:0007669"/>
    <property type="project" value="UniProtKB-EC"/>
</dbReference>